<evidence type="ECO:0000313" key="1">
    <source>
        <dbReference type="EMBL" id="KAF2439567.1"/>
    </source>
</evidence>
<reference evidence="1" key="1">
    <citation type="journal article" date="2020" name="Stud. Mycol.">
        <title>101 Dothideomycetes genomes: a test case for predicting lifestyles and emergence of pathogens.</title>
        <authorList>
            <person name="Haridas S."/>
            <person name="Albert R."/>
            <person name="Binder M."/>
            <person name="Bloem J."/>
            <person name="Labutti K."/>
            <person name="Salamov A."/>
            <person name="Andreopoulos B."/>
            <person name="Baker S."/>
            <person name="Barry K."/>
            <person name="Bills G."/>
            <person name="Bluhm B."/>
            <person name="Cannon C."/>
            <person name="Castanera R."/>
            <person name="Culley D."/>
            <person name="Daum C."/>
            <person name="Ezra D."/>
            <person name="Gonzalez J."/>
            <person name="Henrissat B."/>
            <person name="Kuo A."/>
            <person name="Liang C."/>
            <person name="Lipzen A."/>
            <person name="Lutzoni F."/>
            <person name="Magnuson J."/>
            <person name="Mondo S."/>
            <person name="Nolan M."/>
            <person name="Ohm R."/>
            <person name="Pangilinan J."/>
            <person name="Park H.-J."/>
            <person name="Ramirez L."/>
            <person name="Alfaro M."/>
            <person name="Sun H."/>
            <person name="Tritt A."/>
            <person name="Yoshinaga Y."/>
            <person name="Zwiers L.-H."/>
            <person name="Turgeon B."/>
            <person name="Goodwin S."/>
            <person name="Spatafora J."/>
            <person name="Crous P."/>
            <person name="Grigoriev I."/>
        </authorList>
    </citation>
    <scope>NUCLEOTIDE SEQUENCE</scope>
    <source>
        <strain evidence="1">CBS 690.94</strain>
    </source>
</reference>
<dbReference type="EMBL" id="MU001509">
    <property type="protein sequence ID" value="KAF2439567.1"/>
    <property type="molecule type" value="Genomic_DNA"/>
</dbReference>
<comment type="caution">
    <text evidence="1">The sequence shown here is derived from an EMBL/GenBank/DDBJ whole genome shotgun (WGS) entry which is preliminary data.</text>
</comment>
<sequence length="248" mass="27997">MSILEVYKVIGATFTECQPHISVTSTEAELNASGPPKYPMHVERGYIGDISSDSLTTGLEALPEGTAVDLRAAYMDMWLCDFPLVALPKPAREKLRGMNARVHWLSLENPIPRLIVRFRKDDNEELLHSIMGITTLSGEQFIVDFTGAQLGYAPQDWFMPQQDYLDRYTEDGSWSVNDDEDPCLEEIARAGWDGLRGLEGSGWLDKLREVAYGVDWVALDVLPPVQRFGSVRAEAKDTFDRFRKYIDC</sequence>
<accession>A0A9P4U811</accession>
<dbReference type="Proteomes" id="UP000799764">
    <property type="component" value="Unassembled WGS sequence"/>
</dbReference>
<gene>
    <name evidence="1" type="ORF">P171DRAFT_490259</name>
</gene>
<dbReference type="OrthoDB" id="3778887at2759"/>
<proteinExistence type="predicted"/>
<evidence type="ECO:0000313" key="2">
    <source>
        <dbReference type="Proteomes" id="UP000799764"/>
    </source>
</evidence>
<name>A0A9P4U811_9PLEO</name>
<protein>
    <submittedName>
        <fullName evidence="1">Uncharacterized protein</fullName>
    </submittedName>
</protein>
<dbReference type="AlphaFoldDB" id="A0A9P4U811"/>
<keyword evidence="2" id="KW-1185">Reference proteome</keyword>
<organism evidence="1 2">
    <name type="scientific">Karstenula rhodostoma CBS 690.94</name>
    <dbReference type="NCBI Taxonomy" id="1392251"/>
    <lineage>
        <taxon>Eukaryota</taxon>
        <taxon>Fungi</taxon>
        <taxon>Dikarya</taxon>
        <taxon>Ascomycota</taxon>
        <taxon>Pezizomycotina</taxon>
        <taxon>Dothideomycetes</taxon>
        <taxon>Pleosporomycetidae</taxon>
        <taxon>Pleosporales</taxon>
        <taxon>Massarineae</taxon>
        <taxon>Didymosphaeriaceae</taxon>
        <taxon>Karstenula</taxon>
    </lineage>
</organism>